<evidence type="ECO:0000313" key="1">
    <source>
        <dbReference type="EMBL" id="KAI5059300.1"/>
    </source>
</evidence>
<organism evidence="1 2">
    <name type="scientific">Adiantum capillus-veneris</name>
    <name type="common">Maidenhair fern</name>
    <dbReference type="NCBI Taxonomy" id="13818"/>
    <lineage>
        <taxon>Eukaryota</taxon>
        <taxon>Viridiplantae</taxon>
        <taxon>Streptophyta</taxon>
        <taxon>Embryophyta</taxon>
        <taxon>Tracheophyta</taxon>
        <taxon>Polypodiopsida</taxon>
        <taxon>Polypodiidae</taxon>
        <taxon>Polypodiales</taxon>
        <taxon>Pteridineae</taxon>
        <taxon>Pteridaceae</taxon>
        <taxon>Vittarioideae</taxon>
        <taxon>Adiantum</taxon>
    </lineage>
</organism>
<comment type="caution">
    <text evidence="1">The sequence shown here is derived from an EMBL/GenBank/DDBJ whole genome shotgun (WGS) entry which is preliminary data.</text>
</comment>
<evidence type="ECO:0000313" key="2">
    <source>
        <dbReference type="Proteomes" id="UP000886520"/>
    </source>
</evidence>
<dbReference type="EMBL" id="JABFUD020000025">
    <property type="protein sequence ID" value="KAI5059300.1"/>
    <property type="molecule type" value="Genomic_DNA"/>
</dbReference>
<name>A0A9D4U0W0_ADICA</name>
<keyword evidence="2" id="KW-1185">Reference proteome</keyword>
<reference evidence="1" key="1">
    <citation type="submission" date="2021-01" db="EMBL/GenBank/DDBJ databases">
        <title>Adiantum capillus-veneris genome.</title>
        <authorList>
            <person name="Fang Y."/>
            <person name="Liao Q."/>
        </authorList>
    </citation>
    <scope>NUCLEOTIDE SEQUENCE</scope>
    <source>
        <strain evidence="1">H3</strain>
        <tissue evidence="1">Leaf</tissue>
    </source>
</reference>
<protein>
    <submittedName>
        <fullName evidence="1">Uncharacterized protein</fullName>
    </submittedName>
</protein>
<gene>
    <name evidence="1" type="ORF">GOP47_0025619</name>
</gene>
<dbReference type="AlphaFoldDB" id="A0A9D4U0W0"/>
<dbReference type="Proteomes" id="UP000886520">
    <property type="component" value="Chromosome 25"/>
</dbReference>
<sequence length="95" mass="10273">MENLTQLAKSMWQEAAMLSEKDPDDSSQPSSGFLSLLLKGMGDGTSVVLSSLTSHPVLPTTGESVATRIENNSQQVSARGWEIMPGIQNWMCLMS</sequence>
<accession>A0A9D4U0W0</accession>
<proteinExistence type="predicted"/>